<organism evidence="1">
    <name type="scientific">Picea glauca</name>
    <name type="common">White spruce</name>
    <name type="synonym">Pinus glauca</name>
    <dbReference type="NCBI Taxonomy" id="3330"/>
    <lineage>
        <taxon>Eukaryota</taxon>
        <taxon>Viridiplantae</taxon>
        <taxon>Streptophyta</taxon>
        <taxon>Embryophyta</taxon>
        <taxon>Tracheophyta</taxon>
        <taxon>Spermatophyta</taxon>
        <taxon>Pinopsida</taxon>
        <taxon>Pinidae</taxon>
        <taxon>Conifers I</taxon>
        <taxon>Pinales</taxon>
        <taxon>Pinaceae</taxon>
        <taxon>Picea</taxon>
    </lineage>
</organism>
<geneLocation type="mitochondrion" evidence="1"/>
<gene>
    <name evidence="1" type="ORF">ABT39_MTgene3603</name>
</gene>
<evidence type="ECO:0000313" key="1">
    <source>
        <dbReference type="EMBL" id="KUM45161.1"/>
    </source>
</evidence>
<name>A0A101LTP6_PICGL</name>
<dbReference type="AlphaFoldDB" id="A0A101LTP6"/>
<proteinExistence type="predicted"/>
<sequence length="173" mass="20140">MMFCIHVYRATKLANICVLSNALLRVPPVDMFPGYLIRVFRFHVICSRTLTSLAHNFVPALTLSHRKSPLLRYALKYHLLLQSSEGDDYFVALRRMLHGIACLSLVLLSLVLSTFHEQWTLNTIRIRFQRVRFHYQLYSLLLSCTHQTTLHVYISLIPCSLFVEKNTILAYNL</sequence>
<protein>
    <submittedName>
        <fullName evidence="1">Uncharacterized protein</fullName>
    </submittedName>
</protein>
<comment type="caution">
    <text evidence="1">The sequence shown here is derived from an EMBL/GenBank/DDBJ whole genome shotgun (WGS) entry which is preliminary data.</text>
</comment>
<dbReference type="EMBL" id="LKAM01000026">
    <property type="protein sequence ID" value="KUM45161.1"/>
    <property type="molecule type" value="Genomic_DNA"/>
</dbReference>
<accession>A0A101LTP6</accession>
<keyword evidence="1" id="KW-0496">Mitochondrion</keyword>
<reference evidence="1" key="1">
    <citation type="journal article" date="2015" name="Genome Biol. Evol.">
        <title>Organellar Genomes of White Spruce (Picea glauca): Assembly and Annotation.</title>
        <authorList>
            <person name="Jackman S.D."/>
            <person name="Warren R.L."/>
            <person name="Gibb E.A."/>
            <person name="Vandervalk B.P."/>
            <person name="Mohamadi H."/>
            <person name="Chu J."/>
            <person name="Raymond A."/>
            <person name="Pleasance S."/>
            <person name="Coope R."/>
            <person name="Wildung M.R."/>
            <person name="Ritland C.E."/>
            <person name="Bousquet J."/>
            <person name="Jones S.J."/>
            <person name="Bohlmann J."/>
            <person name="Birol I."/>
        </authorList>
    </citation>
    <scope>NUCLEOTIDE SEQUENCE [LARGE SCALE GENOMIC DNA]</scope>
    <source>
        <tissue evidence="1">Flushing bud</tissue>
    </source>
</reference>